<proteinExistence type="predicted"/>
<protein>
    <submittedName>
        <fullName evidence="1">Uncharacterized protein</fullName>
    </submittedName>
</protein>
<keyword evidence="2" id="KW-1185">Reference proteome</keyword>
<sequence length="82" mass="8801">MGAPPVQRRLRRATAMWETAVLVGGPADGVQVRVADRPLVLQVTLPCPVEGTAGELTVEALHVYRRKGGQPPLRYGFDPASP</sequence>
<dbReference type="Proteomes" id="UP000249340">
    <property type="component" value="Chromosome"/>
</dbReference>
<gene>
    <name evidence="1" type="ORF">C7M71_002755</name>
</gene>
<accession>A0A345SS47</accession>
<name>A0A345SS47_9ACTN</name>
<dbReference type="OrthoDB" id="4261543at2"/>
<dbReference type="EMBL" id="CP031264">
    <property type="protein sequence ID" value="AXI76552.1"/>
    <property type="molecule type" value="Genomic_DNA"/>
</dbReference>
<dbReference type="AlphaFoldDB" id="A0A345SS47"/>
<reference evidence="2" key="1">
    <citation type="submission" date="2018-07" db="EMBL/GenBank/DDBJ databases">
        <title>Streptacidiphilus bronchialis DSM 106435 chromosome.</title>
        <authorList>
            <person name="Batra D."/>
            <person name="Gulvik C.A."/>
        </authorList>
    </citation>
    <scope>NUCLEOTIDE SEQUENCE [LARGE SCALE GENOMIC DNA]</scope>
    <source>
        <strain evidence="2">DSM 106435</strain>
    </source>
</reference>
<organism evidence="1 2">
    <name type="scientific">Peterkaempfera bronchialis</name>
    <dbReference type="NCBI Taxonomy" id="2126346"/>
    <lineage>
        <taxon>Bacteria</taxon>
        <taxon>Bacillati</taxon>
        <taxon>Actinomycetota</taxon>
        <taxon>Actinomycetes</taxon>
        <taxon>Kitasatosporales</taxon>
        <taxon>Streptomycetaceae</taxon>
        <taxon>Peterkaempfera</taxon>
    </lineage>
</organism>
<dbReference type="KEGG" id="stri:C7M71_002755"/>
<evidence type="ECO:0000313" key="1">
    <source>
        <dbReference type="EMBL" id="AXI76552.1"/>
    </source>
</evidence>
<evidence type="ECO:0000313" key="2">
    <source>
        <dbReference type="Proteomes" id="UP000249340"/>
    </source>
</evidence>